<proteinExistence type="inferred from homology"/>
<dbReference type="GO" id="GO:0046872">
    <property type="term" value="F:metal ion binding"/>
    <property type="evidence" value="ECO:0007669"/>
    <property type="project" value="UniProtKB-UniRule"/>
</dbReference>
<evidence type="ECO:0000256" key="1">
    <source>
        <dbReference type="ARBA" id="ARBA00005008"/>
    </source>
</evidence>
<dbReference type="AlphaFoldDB" id="A0A6V7ELY2"/>
<dbReference type="InterPro" id="IPR029068">
    <property type="entry name" value="Glyas_Bleomycin-R_OHBP_Dase"/>
</dbReference>
<keyword evidence="5 9" id="KW-0479">Metal-binding</keyword>
<evidence type="ECO:0000256" key="2">
    <source>
        <dbReference type="ARBA" id="ARBA00010363"/>
    </source>
</evidence>
<name>A0A6V7ELY2_9XANT</name>
<evidence type="ECO:0000256" key="9">
    <source>
        <dbReference type="PIRSR" id="PIRSR604361-3"/>
    </source>
</evidence>
<dbReference type="GO" id="GO:0004462">
    <property type="term" value="F:lactoylglutathione lyase activity"/>
    <property type="evidence" value="ECO:0007669"/>
    <property type="project" value="UniProtKB-UniRule"/>
</dbReference>
<organism evidence="12">
    <name type="scientific">Xanthomonas hortorum pv. pelargonii</name>
    <dbReference type="NCBI Taxonomy" id="453602"/>
    <lineage>
        <taxon>Bacteria</taxon>
        <taxon>Pseudomonadati</taxon>
        <taxon>Pseudomonadota</taxon>
        <taxon>Gammaproteobacteria</taxon>
        <taxon>Lysobacterales</taxon>
        <taxon>Lysobacteraceae</taxon>
        <taxon>Xanthomonas</taxon>
    </lineage>
</organism>
<dbReference type="SUPFAM" id="SSF54593">
    <property type="entry name" value="Glyoxalase/Bleomycin resistance protein/Dihydroxybiphenyl dioxygenase"/>
    <property type="match status" value="1"/>
</dbReference>
<dbReference type="InterPro" id="IPR018146">
    <property type="entry name" value="Glyoxalase_1_CS"/>
</dbReference>
<dbReference type="CDD" id="cd07233">
    <property type="entry name" value="GlxI_Zn"/>
    <property type="match status" value="1"/>
</dbReference>
<feature type="binding site" evidence="9">
    <location>
        <position position="213"/>
    </location>
    <ligand>
        <name>Zn(2+)</name>
        <dbReference type="ChEBI" id="CHEBI:29105"/>
        <note>ligand shared between dimeric partners</note>
    </ligand>
</feature>
<comment type="pathway">
    <text evidence="1 10">Secondary metabolite metabolism; methylglyoxal degradation; (R)-lactate from methylglyoxal: step 1/2.</text>
</comment>
<dbReference type="PROSITE" id="PS00935">
    <property type="entry name" value="GLYOXALASE_I_2"/>
    <property type="match status" value="1"/>
</dbReference>
<feature type="binding site" evidence="9">
    <location>
        <position position="140"/>
    </location>
    <ligand>
        <name>Zn(2+)</name>
        <dbReference type="ChEBI" id="CHEBI:29105"/>
        <note>ligand shared between dimeric partners</note>
    </ligand>
</feature>
<keyword evidence="4 10" id="KW-0533">Nickel</keyword>
<feature type="binding site" evidence="9">
    <location>
        <position position="167"/>
    </location>
    <ligand>
        <name>Zn(2+)</name>
        <dbReference type="ChEBI" id="CHEBI:29105"/>
        <note>ligand shared between dimeric partners</note>
    </ligand>
</feature>
<accession>A0A6V7ELY2</accession>
<dbReference type="EMBL" id="LR828261">
    <property type="protein sequence ID" value="CAD0352237.1"/>
    <property type="molecule type" value="Genomic_DNA"/>
</dbReference>
<evidence type="ECO:0000256" key="7">
    <source>
        <dbReference type="ARBA" id="ARBA00023239"/>
    </source>
</evidence>
<evidence type="ECO:0000256" key="6">
    <source>
        <dbReference type="ARBA" id="ARBA00022833"/>
    </source>
</evidence>
<comment type="similarity">
    <text evidence="2 10">Belongs to the glyoxalase I family.</text>
</comment>
<evidence type="ECO:0000256" key="4">
    <source>
        <dbReference type="ARBA" id="ARBA00022596"/>
    </source>
</evidence>
<keyword evidence="7 10" id="KW-0456">Lyase</keyword>
<dbReference type="EMBL" id="LR828261">
    <property type="protein sequence ID" value="CAD0352242.1"/>
    <property type="molecule type" value="Genomic_DNA"/>
</dbReference>
<evidence type="ECO:0000256" key="3">
    <source>
        <dbReference type="ARBA" id="ARBA00012081"/>
    </source>
</evidence>
<dbReference type="PROSITE" id="PS51819">
    <property type="entry name" value="VOC"/>
    <property type="match status" value="1"/>
</dbReference>
<dbReference type="PROSITE" id="PS00934">
    <property type="entry name" value="GLYOXALASE_I_1"/>
    <property type="match status" value="1"/>
</dbReference>
<evidence type="ECO:0000256" key="8">
    <source>
        <dbReference type="PIRSR" id="PIRSR604361-1"/>
    </source>
</evidence>
<dbReference type="Gene3D" id="3.10.180.10">
    <property type="entry name" value="2,3-Dihydroxybiphenyl 1,2-Dioxygenase, domain 1"/>
    <property type="match status" value="1"/>
</dbReference>
<dbReference type="EC" id="4.4.1.5" evidence="3 10"/>
<feature type="active site" description="Proton donor/acceptor" evidence="8">
    <location>
        <position position="213"/>
    </location>
</feature>
<protein>
    <recommendedName>
        <fullName evidence="3 10">Lactoylglutathione lyase</fullName>
        <ecNumber evidence="3 10">4.4.1.5</ecNumber>
    </recommendedName>
    <alternativeName>
        <fullName evidence="10">Glyoxalase I</fullName>
    </alternativeName>
</protein>
<gene>
    <name evidence="12" type="ORF">CFBP2533_37440</name>
</gene>
<comment type="function">
    <text evidence="10">Catalyzes the conversion of hemimercaptal, formed from methylglyoxal and glutathione, to S-lactoylglutathione.</text>
</comment>
<dbReference type="InterPro" id="IPR037523">
    <property type="entry name" value="VOC_core"/>
</dbReference>
<evidence type="ECO:0000259" key="11">
    <source>
        <dbReference type="PROSITE" id="PS51819"/>
    </source>
</evidence>
<evidence type="ECO:0000313" key="12">
    <source>
        <dbReference type="EMBL" id="CAD0352242.1"/>
    </source>
</evidence>
<dbReference type="NCBIfam" id="TIGR00068">
    <property type="entry name" value="glyox_I"/>
    <property type="match status" value="1"/>
</dbReference>
<dbReference type="Pfam" id="PF00903">
    <property type="entry name" value="Glyoxalase"/>
    <property type="match status" value="1"/>
</dbReference>
<dbReference type="InterPro" id="IPR004361">
    <property type="entry name" value="Glyoxalase_1"/>
</dbReference>
<sequence length="221" mass="24576">MLSAAINQKAAQSDHRLPQYRHTDNHCLANIGAQRSQTCPHSIKETAMPLTDLQHVPGASAAPAETGGFVFNHTMLRVKDAQSSLDFYTRVLGFRLLDARDFADAKFSLYFLALLPQDTAIPEEDTERRLWMAGIPGVLELTHNHGTETQDGPVYHDGNSEPRGFGHICISVPDIHAACARFDALDVPYQKRLEDGRMKHLAFIKDPDGYWVEIISNTPLA</sequence>
<evidence type="ECO:0000256" key="10">
    <source>
        <dbReference type="RuleBase" id="RU361179"/>
    </source>
</evidence>
<keyword evidence="6 9" id="KW-0862">Zinc</keyword>
<feature type="domain" description="VOC" evidence="11">
    <location>
        <begin position="70"/>
        <end position="217"/>
    </location>
</feature>
<evidence type="ECO:0000256" key="5">
    <source>
        <dbReference type="ARBA" id="ARBA00022723"/>
    </source>
</evidence>
<comment type="cofactor">
    <cofactor evidence="9">
        <name>Zn(2+)</name>
        <dbReference type="ChEBI" id="CHEBI:29105"/>
    </cofactor>
    <text evidence="9">Binds 1 zinc ion per subunit. In the homodimer, two zinc ions are bound between subunits.</text>
</comment>
<dbReference type="PANTHER" id="PTHR10374">
    <property type="entry name" value="LACTOYLGLUTATHIONE LYASE GLYOXALASE I"/>
    <property type="match status" value="1"/>
</dbReference>
<comment type="catalytic activity">
    <reaction evidence="10">
        <text>(R)-S-lactoylglutathione = methylglyoxal + glutathione</text>
        <dbReference type="Rhea" id="RHEA:19069"/>
        <dbReference type="ChEBI" id="CHEBI:17158"/>
        <dbReference type="ChEBI" id="CHEBI:57474"/>
        <dbReference type="ChEBI" id="CHEBI:57925"/>
        <dbReference type="EC" id="4.4.1.5"/>
    </reaction>
</comment>
<dbReference type="PANTHER" id="PTHR10374:SF30">
    <property type="entry name" value="LACTOYLGLUTATHIONE LYASE"/>
    <property type="match status" value="1"/>
</dbReference>
<dbReference type="UniPathway" id="UPA00619">
    <property type="reaction ID" value="UER00675"/>
</dbReference>
<comment type="cofactor">
    <cofactor evidence="10">
        <name>Ni(2+)</name>
        <dbReference type="ChEBI" id="CHEBI:49786"/>
    </cofactor>
    <text evidence="10">Binds 1 nickel ion per subunit.</text>
</comment>
<reference evidence="12" key="1">
    <citation type="submission" date="2020-07" db="EMBL/GenBank/DDBJ databases">
        <authorList>
            <person name="Pothier F. J."/>
        </authorList>
    </citation>
    <scope>NUCLEOTIDE SEQUENCE</scope>
    <source>
        <strain evidence="12">CFBP 2533</strain>
    </source>
</reference>
<dbReference type="InterPro" id="IPR004360">
    <property type="entry name" value="Glyas_Fos-R_dOase_dom"/>
</dbReference>